<dbReference type="GO" id="GO:0015297">
    <property type="term" value="F:antiporter activity"/>
    <property type="evidence" value="ECO:0007669"/>
    <property type="project" value="InterPro"/>
</dbReference>
<proteinExistence type="inferred from homology"/>
<dbReference type="Pfam" id="PF23259">
    <property type="entry name" value="CHX17_C"/>
    <property type="match status" value="1"/>
</dbReference>
<keyword evidence="8 10" id="KW-0472">Membrane</keyword>
<evidence type="ECO:0000256" key="3">
    <source>
        <dbReference type="ARBA" id="ARBA00022538"/>
    </source>
</evidence>
<accession>A0A7J7P4K3</accession>
<dbReference type="InterPro" id="IPR057291">
    <property type="entry name" value="CHX17_2nd"/>
</dbReference>
<feature type="transmembrane region" description="Helical" evidence="10">
    <location>
        <begin position="390"/>
        <end position="410"/>
    </location>
</feature>
<keyword evidence="6 10" id="KW-1133">Transmembrane helix</keyword>
<organism evidence="14 15">
    <name type="scientific">Kingdonia uniflora</name>
    <dbReference type="NCBI Taxonomy" id="39325"/>
    <lineage>
        <taxon>Eukaryota</taxon>
        <taxon>Viridiplantae</taxon>
        <taxon>Streptophyta</taxon>
        <taxon>Embryophyta</taxon>
        <taxon>Tracheophyta</taxon>
        <taxon>Spermatophyta</taxon>
        <taxon>Magnoliopsida</taxon>
        <taxon>Ranunculales</taxon>
        <taxon>Circaeasteraceae</taxon>
        <taxon>Kingdonia</taxon>
    </lineage>
</organism>
<evidence type="ECO:0000256" key="9">
    <source>
        <dbReference type="ARBA" id="ARBA00038341"/>
    </source>
</evidence>
<keyword evidence="3" id="KW-0633">Potassium transport</keyword>
<dbReference type="Pfam" id="PF00999">
    <property type="entry name" value="Na_H_Exchanger"/>
    <property type="match status" value="1"/>
</dbReference>
<dbReference type="Proteomes" id="UP000541444">
    <property type="component" value="Unassembled WGS sequence"/>
</dbReference>
<dbReference type="InterPro" id="IPR006153">
    <property type="entry name" value="Cation/H_exchanger_TM"/>
</dbReference>
<feature type="transmembrane region" description="Helical" evidence="10">
    <location>
        <begin position="244"/>
        <end position="268"/>
    </location>
</feature>
<evidence type="ECO:0000256" key="5">
    <source>
        <dbReference type="ARBA" id="ARBA00022958"/>
    </source>
</evidence>
<feature type="transmembrane region" description="Helical" evidence="10">
    <location>
        <begin position="73"/>
        <end position="93"/>
    </location>
</feature>
<dbReference type="Pfam" id="PF23256">
    <property type="entry name" value="CHX17_2nd"/>
    <property type="match status" value="1"/>
</dbReference>
<feature type="transmembrane region" description="Helical" evidence="10">
    <location>
        <begin position="422"/>
        <end position="441"/>
    </location>
</feature>
<dbReference type="PANTHER" id="PTHR32468">
    <property type="entry name" value="CATION/H + ANTIPORTER"/>
    <property type="match status" value="1"/>
</dbReference>
<evidence type="ECO:0000313" key="15">
    <source>
        <dbReference type="Proteomes" id="UP000541444"/>
    </source>
</evidence>
<evidence type="ECO:0000313" key="14">
    <source>
        <dbReference type="EMBL" id="KAF6174098.1"/>
    </source>
</evidence>
<dbReference type="GO" id="GO:0006813">
    <property type="term" value="P:potassium ion transport"/>
    <property type="evidence" value="ECO:0007669"/>
    <property type="project" value="UniProtKB-KW"/>
</dbReference>
<feature type="domain" description="Cation/H(+) antiporter C-terminal" evidence="13">
    <location>
        <begin position="560"/>
        <end position="696"/>
    </location>
</feature>
<dbReference type="GO" id="GO:0016020">
    <property type="term" value="C:membrane"/>
    <property type="evidence" value="ECO:0007669"/>
    <property type="project" value="UniProtKB-SubCell"/>
</dbReference>
<dbReference type="GO" id="GO:1902600">
    <property type="term" value="P:proton transmembrane transport"/>
    <property type="evidence" value="ECO:0007669"/>
    <property type="project" value="InterPro"/>
</dbReference>
<dbReference type="EMBL" id="JACGCM010000304">
    <property type="protein sequence ID" value="KAF6174098.1"/>
    <property type="molecule type" value="Genomic_DNA"/>
</dbReference>
<reference evidence="14 15" key="1">
    <citation type="journal article" date="2020" name="IScience">
        <title>Genome Sequencing of the Endangered Kingdonia uniflora (Circaeasteraceae, Ranunculales) Reveals Potential Mechanisms of Evolutionary Specialization.</title>
        <authorList>
            <person name="Sun Y."/>
            <person name="Deng T."/>
            <person name="Zhang A."/>
            <person name="Moore M.J."/>
            <person name="Landis J.B."/>
            <person name="Lin N."/>
            <person name="Zhang H."/>
            <person name="Zhang X."/>
            <person name="Huang J."/>
            <person name="Zhang X."/>
            <person name="Sun H."/>
            <person name="Wang H."/>
        </authorList>
    </citation>
    <scope>NUCLEOTIDE SEQUENCE [LARGE SCALE GENOMIC DNA]</scope>
    <source>
        <strain evidence="14">TB1705</strain>
        <tissue evidence="14">Leaf</tissue>
    </source>
</reference>
<feature type="transmembrane region" description="Helical" evidence="10">
    <location>
        <begin position="38"/>
        <end position="61"/>
    </location>
</feature>
<feature type="transmembrane region" description="Helical" evidence="10">
    <location>
        <begin position="280"/>
        <end position="300"/>
    </location>
</feature>
<keyword evidence="4 10" id="KW-0812">Transmembrane</keyword>
<evidence type="ECO:0000259" key="13">
    <source>
        <dbReference type="Pfam" id="PF23259"/>
    </source>
</evidence>
<evidence type="ECO:0000256" key="7">
    <source>
        <dbReference type="ARBA" id="ARBA00023065"/>
    </source>
</evidence>
<feature type="transmembrane region" description="Helical" evidence="10">
    <location>
        <begin position="142"/>
        <end position="167"/>
    </location>
</feature>
<dbReference type="GO" id="GO:0012505">
    <property type="term" value="C:endomembrane system"/>
    <property type="evidence" value="ECO:0007669"/>
    <property type="project" value="TreeGrafter"/>
</dbReference>
<feature type="non-terminal residue" evidence="14">
    <location>
        <position position="1"/>
    </location>
</feature>
<feature type="transmembrane region" description="Helical" evidence="10">
    <location>
        <begin position="210"/>
        <end position="232"/>
    </location>
</feature>
<evidence type="ECO:0000256" key="2">
    <source>
        <dbReference type="ARBA" id="ARBA00022448"/>
    </source>
</evidence>
<dbReference type="GO" id="GO:0006885">
    <property type="term" value="P:regulation of pH"/>
    <property type="evidence" value="ECO:0007669"/>
    <property type="project" value="TreeGrafter"/>
</dbReference>
<comment type="subcellular location">
    <subcellularLocation>
        <location evidence="1">Membrane</location>
        <topology evidence="1">Multi-pass membrane protein</topology>
    </subcellularLocation>
</comment>
<gene>
    <name evidence="14" type="ORF">GIB67_020280</name>
</gene>
<feature type="domain" description="Cation/H(+) antiporter central" evidence="12">
    <location>
        <begin position="454"/>
        <end position="545"/>
    </location>
</feature>
<keyword evidence="2" id="KW-0813">Transport</keyword>
<feature type="domain" description="Cation/H+ exchanger transmembrane" evidence="11">
    <location>
        <begin position="83"/>
        <end position="440"/>
    </location>
</feature>
<evidence type="ECO:0000259" key="11">
    <source>
        <dbReference type="Pfam" id="PF00999"/>
    </source>
</evidence>
<dbReference type="AlphaFoldDB" id="A0A7J7P4K3"/>
<sequence length="697" mass="76399">GRDMEKGSITVGNTTFICEDAAFVVSKGVFNREDPFRYAVPLLMLQMSLISLVNQACYYCFKPLHQVSIVTEIIVNSSFNSNAGMIFGPTFLGHNKYFSTKVFPIYSKKILDTVSKLGLMFFLFLMGVKMDPGMIKRSGRHAIIIGLSLFFVPLACAVSIALILRRFEPMDKSLAQCLPLIAGSQSMTGFLVIAILLTELKMLNTDLARLAVSSAMVGDVIGITLTAVSLAITQSKSKPLAAIWGILSTIGLVGLIIFVARPIMLWIIKRTPVGQTVKEVHIISIFLVILVSGFISEVVGQHVVLGPLVLGLAVPDGPPLGSALVRKLDSLVTKILFPTYFTVSGIKTNMLAIHLWDLWIIGIIVTFATIVKIAAVMIPAIHFKLPVREAFVLGLILTTKEIVELLVYNLWNDVGMLNEQEFSLTVLSVLFITAIVAPLLTNLNQHSSSSSNSDHIMNAFKNYEMQNQGFVSVQAFMSIADIATMHDDVCNLALDKRVNLVIIPYHKQIAVDGRIGLGSRAIENLNHNIIEKAPCSVGLLVDRSILNGSTSMLLNRSIYSVAVLFMGGADDMEALAYGVRMAKHPRVNLTVIRYLTFHGDNTRDRKLDGDLINEVTYHCAEDGVVFLDKVVKDGEDFVAAIRSIGARYELMMVGRHQRKESKLLFGLTDWNECPELGIIGEMLVSSDSGVMSSVLVA</sequence>
<evidence type="ECO:0000256" key="1">
    <source>
        <dbReference type="ARBA" id="ARBA00004141"/>
    </source>
</evidence>
<comment type="similarity">
    <text evidence="9">Belongs to the monovalent cation:proton antiporter 2 (CPA2) transporter (TC 2.A.37) family. CHX (TC 2.A.37.4) subfamily.</text>
</comment>
<keyword evidence="5" id="KW-0630">Potassium</keyword>
<keyword evidence="7" id="KW-0406">Ion transport</keyword>
<evidence type="ECO:0008006" key="16">
    <source>
        <dbReference type="Google" id="ProtNLM"/>
    </source>
</evidence>
<dbReference type="InterPro" id="IPR057290">
    <property type="entry name" value="CHX17_C"/>
</dbReference>
<dbReference type="PANTHER" id="PTHR32468:SF35">
    <property type="entry name" value="CATION_H+ EXCHANGER DOMAIN-CONTAINING PROTEIN"/>
    <property type="match status" value="1"/>
</dbReference>
<dbReference type="OrthoDB" id="1868135at2759"/>
<comment type="caution">
    <text evidence="14">The sequence shown here is derived from an EMBL/GenBank/DDBJ whole genome shotgun (WGS) entry which is preliminary data.</text>
</comment>
<name>A0A7J7P4K3_9MAGN</name>
<feature type="transmembrane region" description="Helical" evidence="10">
    <location>
        <begin position="113"/>
        <end position="130"/>
    </location>
</feature>
<dbReference type="InterPro" id="IPR038770">
    <property type="entry name" value="Na+/solute_symporter_sf"/>
</dbReference>
<protein>
    <recommendedName>
        <fullName evidence="16">Cation/H+ exchanger domain-containing protein</fullName>
    </recommendedName>
</protein>
<feature type="transmembrane region" description="Helical" evidence="10">
    <location>
        <begin position="173"/>
        <end position="198"/>
    </location>
</feature>
<feature type="transmembrane region" description="Helical" evidence="10">
    <location>
        <begin position="358"/>
        <end position="378"/>
    </location>
</feature>
<dbReference type="InterPro" id="IPR050794">
    <property type="entry name" value="CPA2_transporter"/>
</dbReference>
<keyword evidence="15" id="KW-1185">Reference proteome</keyword>
<evidence type="ECO:0000256" key="6">
    <source>
        <dbReference type="ARBA" id="ARBA00022989"/>
    </source>
</evidence>
<evidence type="ECO:0000256" key="4">
    <source>
        <dbReference type="ARBA" id="ARBA00022692"/>
    </source>
</evidence>
<evidence type="ECO:0000256" key="8">
    <source>
        <dbReference type="ARBA" id="ARBA00023136"/>
    </source>
</evidence>
<evidence type="ECO:0000256" key="10">
    <source>
        <dbReference type="SAM" id="Phobius"/>
    </source>
</evidence>
<dbReference type="Gene3D" id="1.20.1530.20">
    <property type="match status" value="1"/>
</dbReference>
<evidence type="ECO:0000259" key="12">
    <source>
        <dbReference type="Pfam" id="PF23256"/>
    </source>
</evidence>